<dbReference type="InterPro" id="IPR000504">
    <property type="entry name" value="RRM_dom"/>
</dbReference>
<evidence type="ECO:0000256" key="1">
    <source>
        <dbReference type="ARBA" id="ARBA00004496"/>
    </source>
</evidence>
<organism evidence="10 11">
    <name type="scientific">Oryzias melastigma</name>
    <name type="common">Marine medaka</name>
    <dbReference type="NCBI Taxonomy" id="30732"/>
    <lineage>
        <taxon>Eukaryota</taxon>
        <taxon>Metazoa</taxon>
        <taxon>Chordata</taxon>
        <taxon>Craniata</taxon>
        <taxon>Vertebrata</taxon>
        <taxon>Euteleostomi</taxon>
        <taxon>Actinopterygii</taxon>
        <taxon>Neopterygii</taxon>
        <taxon>Teleostei</taxon>
        <taxon>Neoteleostei</taxon>
        <taxon>Acanthomorphata</taxon>
        <taxon>Ovalentaria</taxon>
        <taxon>Atherinomorphae</taxon>
        <taxon>Beloniformes</taxon>
        <taxon>Adrianichthyidae</taxon>
        <taxon>Oryziinae</taxon>
        <taxon>Oryzias</taxon>
    </lineage>
</organism>
<feature type="domain" description="RRM" evidence="8">
    <location>
        <begin position="1"/>
        <end position="64"/>
    </location>
</feature>
<dbReference type="Gene3D" id="1.10.1900.10">
    <property type="entry name" value="c-terminal domain of poly(a) binding protein"/>
    <property type="match status" value="1"/>
</dbReference>
<evidence type="ECO:0000256" key="6">
    <source>
        <dbReference type="PROSITE-ProRule" id="PRU00176"/>
    </source>
</evidence>
<reference evidence="10" key="2">
    <citation type="submission" date="2025-09" db="UniProtKB">
        <authorList>
            <consortium name="Ensembl"/>
        </authorList>
    </citation>
    <scope>IDENTIFICATION</scope>
</reference>
<keyword evidence="4" id="KW-0677">Repeat</keyword>
<dbReference type="Pfam" id="PF00076">
    <property type="entry name" value="RRM_1"/>
    <property type="match status" value="4"/>
</dbReference>
<evidence type="ECO:0000256" key="2">
    <source>
        <dbReference type="ARBA" id="ARBA00008557"/>
    </source>
</evidence>
<comment type="subcellular location">
    <subcellularLocation>
        <location evidence="1 7">Cytoplasm</location>
    </subcellularLocation>
</comment>
<dbReference type="AlphaFoldDB" id="A0A3B3C2R3"/>
<dbReference type="Pfam" id="PF00658">
    <property type="entry name" value="MLLE"/>
    <property type="match status" value="1"/>
</dbReference>
<dbReference type="PROSITE" id="PS51309">
    <property type="entry name" value="PABC"/>
    <property type="match status" value="1"/>
</dbReference>
<dbReference type="InterPro" id="IPR006515">
    <property type="entry name" value="PABP_1234"/>
</dbReference>
<evidence type="ECO:0000256" key="3">
    <source>
        <dbReference type="ARBA" id="ARBA00022490"/>
    </source>
</evidence>
<dbReference type="SMART" id="SM00360">
    <property type="entry name" value="RRM"/>
    <property type="match status" value="4"/>
</dbReference>
<dbReference type="InterPro" id="IPR034364">
    <property type="entry name" value="PABP_RRM1"/>
</dbReference>
<dbReference type="Ensembl" id="ENSOMET00000019510.1">
    <property type="protein sequence ID" value="ENSOMEP00000012231.1"/>
    <property type="gene ID" value="ENSOMEG00000013627.1"/>
</dbReference>
<dbReference type="SUPFAM" id="SSF63570">
    <property type="entry name" value="PABC (PABP) domain"/>
    <property type="match status" value="1"/>
</dbReference>
<evidence type="ECO:0000256" key="4">
    <source>
        <dbReference type="ARBA" id="ARBA00022737"/>
    </source>
</evidence>
<dbReference type="SUPFAM" id="SSF54928">
    <property type="entry name" value="RNA-binding domain, RBD"/>
    <property type="match status" value="2"/>
</dbReference>
<feature type="domain" description="PABC" evidence="9">
    <location>
        <begin position="422"/>
        <end position="499"/>
    </location>
</feature>
<dbReference type="FunFam" id="3.30.70.330:FF:000091">
    <property type="entry name" value="Polyadenylate-binding protein"/>
    <property type="match status" value="1"/>
</dbReference>
<dbReference type="CDD" id="cd12378">
    <property type="entry name" value="RRM1_I_PABPs"/>
    <property type="match status" value="1"/>
</dbReference>
<evidence type="ECO:0000259" key="9">
    <source>
        <dbReference type="PROSITE" id="PS51309"/>
    </source>
</evidence>
<dbReference type="GO" id="GO:0003723">
    <property type="term" value="F:RNA binding"/>
    <property type="evidence" value="ECO:0007669"/>
    <property type="project" value="UniProtKB-UniRule"/>
</dbReference>
<dbReference type="SMART" id="SM00517">
    <property type="entry name" value="PolyA"/>
    <property type="match status" value="1"/>
</dbReference>
<dbReference type="InterPro" id="IPR002004">
    <property type="entry name" value="PABP_HYD_C"/>
</dbReference>
<dbReference type="InterPro" id="IPR012677">
    <property type="entry name" value="Nucleotide-bd_a/b_plait_sf"/>
</dbReference>
<dbReference type="CDD" id="cd12379">
    <property type="entry name" value="RRM2_I_PABPs"/>
    <property type="match status" value="1"/>
</dbReference>
<comment type="function">
    <text evidence="7">Binds the poly(A) tail of mRNA.</text>
</comment>
<dbReference type="STRING" id="30732.ENSOMEP00000012231"/>
<evidence type="ECO:0000259" key="8">
    <source>
        <dbReference type="PROSITE" id="PS50102"/>
    </source>
</evidence>
<dbReference type="InterPro" id="IPR036053">
    <property type="entry name" value="PABP-dom"/>
</dbReference>
<evidence type="ECO:0000256" key="5">
    <source>
        <dbReference type="ARBA" id="ARBA00022884"/>
    </source>
</evidence>
<dbReference type="FunFam" id="3.30.70.330:FF:000003">
    <property type="entry name" value="Polyadenylate-binding protein"/>
    <property type="match status" value="1"/>
</dbReference>
<dbReference type="PaxDb" id="30732-ENSOMEP00000012231"/>
<accession>A0A3B3C2R3</accession>
<evidence type="ECO:0000256" key="7">
    <source>
        <dbReference type="RuleBase" id="RU362004"/>
    </source>
</evidence>
<keyword evidence="5 6" id="KW-0694">RNA-binding</keyword>
<evidence type="ECO:0000313" key="10">
    <source>
        <dbReference type="Ensembl" id="ENSOMEP00000012231.1"/>
    </source>
</evidence>
<keyword evidence="11" id="KW-1185">Reference proteome</keyword>
<sequence length="516" mass="58089">MLYEKFSPAGAILSIRVCRDMITRRSLGYGYVNFQQPADAERALDTMNFDVIKGQPVRIMWSQRDPSLRKSGVGNIFIKNLDKSIDNKALYDTFSAFGNILSCKVVCDENGSKGYGFVHFETQESAERSIEKMNGMLLNDQKVFVGRFKSRKEREAELGAQAKDFTNVYIKNFGEDMDDDKLKEIFSKFGNALSVRVMTDASGKNRGFGFVSFERHEDAQRAVDEMNEKELNGKAIFVGRAQKKMERQMELKRKFDQMKQDRTTRYQVCFFNLDDTIDDERLRKEFSPFGMITSTKVMMEGGRSRGFGFVCFSSPEEATKAVTEMNGRIIATKPLYVALAQKKEDRQAHLVAQYMQRMASVRAAANPVINAYQPAPPSGFIMTTIPQVQNRPAYYPTAGQMAHIRPGPRWTTQSHAVHVQGQQPLTASMLAAAPLQEQKQMLGERLFPLIQNMHPTVAGKITGMLLEIDNSELLHMLESPESLRLKIDEAMAVLQAHQAKEAAQKTATNSSAVSSV</sequence>
<dbReference type="InterPro" id="IPR035979">
    <property type="entry name" value="RBD_domain_sf"/>
</dbReference>
<dbReference type="GO" id="GO:0005737">
    <property type="term" value="C:cytoplasm"/>
    <property type="evidence" value="ECO:0007669"/>
    <property type="project" value="UniProtKB-SubCell"/>
</dbReference>
<dbReference type="OMA" id="QYANEES"/>
<dbReference type="GeneTree" id="ENSGT00940000160311"/>
<dbReference type="FunFam" id="1.10.1900.10:FF:000001">
    <property type="entry name" value="Polyadenylate-binding protein"/>
    <property type="match status" value="1"/>
</dbReference>
<reference evidence="10" key="1">
    <citation type="submission" date="2025-08" db="UniProtKB">
        <authorList>
            <consortium name="Ensembl"/>
        </authorList>
    </citation>
    <scope>IDENTIFICATION</scope>
</reference>
<protein>
    <recommendedName>
        <fullName evidence="7">Polyadenylate-binding protein</fullName>
        <shortName evidence="7">PABP</shortName>
    </recommendedName>
</protein>
<comment type="similarity">
    <text evidence="2 7">Belongs to the polyadenylate-binding protein type-1 family.</text>
</comment>
<proteinExistence type="inferred from homology"/>
<feature type="domain" description="RRM" evidence="8">
    <location>
        <begin position="74"/>
        <end position="150"/>
    </location>
</feature>
<dbReference type="PROSITE" id="PS50102">
    <property type="entry name" value="RRM"/>
    <property type="match status" value="4"/>
</dbReference>
<dbReference type="SMART" id="SM00361">
    <property type="entry name" value="RRM_1"/>
    <property type="match status" value="3"/>
</dbReference>
<dbReference type="Proteomes" id="UP000261560">
    <property type="component" value="Unplaced"/>
</dbReference>
<dbReference type="InterPro" id="IPR003954">
    <property type="entry name" value="RRM_euk-type"/>
</dbReference>
<evidence type="ECO:0000313" key="11">
    <source>
        <dbReference type="Proteomes" id="UP000261560"/>
    </source>
</evidence>
<dbReference type="CDD" id="cd12380">
    <property type="entry name" value="RRM3_I_PABPs"/>
    <property type="match status" value="1"/>
</dbReference>
<dbReference type="NCBIfam" id="TIGR01628">
    <property type="entry name" value="PABP-1234"/>
    <property type="match status" value="1"/>
</dbReference>
<feature type="domain" description="RRM" evidence="8">
    <location>
        <begin position="266"/>
        <end position="342"/>
    </location>
</feature>
<dbReference type="InterPro" id="IPR045305">
    <property type="entry name" value="RRM2_I_PABPs"/>
</dbReference>
<name>A0A3B3C2R3_ORYME</name>
<keyword evidence="3 7" id="KW-0963">Cytoplasm</keyword>
<dbReference type="CDD" id="cd12381">
    <property type="entry name" value="RRM4_I_PABPs"/>
    <property type="match status" value="1"/>
</dbReference>
<dbReference type="Gene3D" id="3.30.70.330">
    <property type="match status" value="4"/>
</dbReference>
<dbReference type="FunFam" id="3.30.70.330:FF:000154">
    <property type="entry name" value="Polyadenylate-binding protein"/>
    <property type="match status" value="1"/>
</dbReference>
<feature type="domain" description="RRM" evidence="8">
    <location>
        <begin position="166"/>
        <end position="243"/>
    </location>
</feature>
<dbReference type="PANTHER" id="PTHR24012">
    <property type="entry name" value="RNA BINDING PROTEIN"/>
    <property type="match status" value="1"/>
</dbReference>